<proteinExistence type="predicted"/>
<dbReference type="Proteomes" id="UP000050920">
    <property type="component" value="Unassembled WGS sequence"/>
</dbReference>
<organism evidence="2 3">
    <name type="scientific">Lactiplantibacillus fabifermentans DSM 21115</name>
    <dbReference type="NCBI Taxonomy" id="1413187"/>
    <lineage>
        <taxon>Bacteria</taxon>
        <taxon>Bacillati</taxon>
        <taxon>Bacillota</taxon>
        <taxon>Bacilli</taxon>
        <taxon>Lactobacillales</taxon>
        <taxon>Lactobacillaceae</taxon>
        <taxon>Lactiplantibacillus</taxon>
    </lineage>
</organism>
<dbReference type="EMBL" id="AYGX02000093">
    <property type="protein sequence ID" value="KRO27038.1"/>
    <property type="molecule type" value="Genomic_DNA"/>
</dbReference>
<evidence type="ECO:0000259" key="1">
    <source>
        <dbReference type="Pfam" id="PF05368"/>
    </source>
</evidence>
<protein>
    <recommendedName>
        <fullName evidence="1">NmrA-like domain-containing protein</fullName>
    </recommendedName>
</protein>
<evidence type="ECO:0000313" key="3">
    <source>
        <dbReference type="Proteomes" id="UP000050920"/>
    </source>
</evidence>
<dbReference type="Pfam" id="PF05368">
    <property type="entry name" value="NmrA"/>
    <property type="match status" value="1"/>
</dbReference>
<dbReference type="InterPro" id="IPR008030">
    <property type="entry name" value="NmrA-like"/>
</dbReference>
<dbReference type="InterPro" id="IPR051604">
    <property type="entry name" value="Ergot_Alk_Oxidoreductase"/>
</dbReference>
<name>A0A0R2NMY4_9LACO</name>
<dbReference type="InterPro" id="IPR036291">
    <property type="entry name" value="NAD(P)-bd_dom_sf"/>
</dbReference>
<reference evidence="2 3" key="1">
    <citation type="journal article" date="2015" name="Genome Announc.">
        <title>Expanding the biotechnology potential of lactobacilli through comparative genomics of 213 strains and associated genera.</title>
        <authorList>
            <person name="Sun Z."/>
            <person name="Harris H.M."/>
            <person name="McCann A."/>
            <person name="Guo C."/>
            <person name="Argimon S."/>
            <person name="Zhang W."/>
            <person name="Yang X."/>
            <person name="Jeffery I.B."/>
            <person name="Cooney J.C."/>
            <person name="Kagawa T.F."/>
            <person name="Liu W."/>
            <person name="Song Y."/>
            <person name="Salvetti E."/>
            <person name="Wrobel A."/>
            <person name="Rasinkangas P."/>
            <person name="Parkhill J."/>
            <person name="Rea M.C."/>
            <person name="O'Sullivan O."/>
            <person name="Ritari J."/>
            <person name="Douillard F.P."/>
            <person name="Paul Ross R."/>
            <person name="Yang R."/>
            <person name="Briner A.E."/>
            <person name="Felis G.E."/>
            <person name="de Vos W.M."/>
            <person name="Barrangou R."/>
            <person name="Klaenhammer T.R."/>
            <person name="Caufield P.W."/>
            <person name="Cui Y."/>
            <person name="Zhang H."/>
            <person name="O'Toole P.W."/>
        </authorList>
    </citation>
    <scope>NUCLEOTIDE SEQUENCE [LARGE SCALE GENOMIC DNA]</scope>
    <source>
        <strain evidence="2 3">DSM 21115</strain>
    </source>
</reference>
<dbReference type="AlphaFoldDB" id="A0A0R2NMY4"/>
<gene>
    <name evidence="2" type="ORF">DY78_GL000388</name>
</gene>
<dbReference type="Gene3D" id="3.40.50.720">
    <property type="entry name" value="NAD(P)-binding Rossmann-like Domain"/>
    <property type="match status" value="1"/>
</dbReference>
<comment type="caution">
    <text evidence="2">The sequence shown here is derived from an EMBL/GenBank/DDBJ whole genome shotgun (WGS) entry which is preliminary data.</text>
</comment>
<dbReference type="SUPFAM" id="SSF51735">
    <property type="entry name" value="NAD(P)-binding Rossmann-fold domains"/>
    <property type="match status" value="1"/>
</dbReference>
<feature type="domain" description="NmrA-like" evidence="1">
    <location>
        <begin position="3"/>
        <end position="144"/>
    </location>
</feature>
<accession>A0A0R2NMY4</accession>
<keyword evidence="3" id="KW-1185">Reference proteome</keyword>
<evidence type="ECO:0000313" key="2">
    <source>
        <dbReference type="EMBL" id="KRO27038.1"/>
    </source>
</evidence>
<dbReference type="PANTHER" id="PTHR43162">
    <property type="match status" value="1"/>
</dbReference>
<sequence>MMKVLVTASFGRIAHRLIPMLVQAGVEVRAVDPDPKNVTALKNLGASEVIVGDLRRDDIIDQEVAGIDKIFLILPDMLDGMPSMGERLIKAAEKAHVKHFVFSSCLDTVMPLLQHWEKYQIESMLMGSTLNYTILKPSSYMEMHFPAGPGSAFETGEYTSFIGMDQPGNMISISDIAAAGAKVLLSDDEYYFASFDLCGKINQSMRADFDYLCQQIGKKPVVHMIPVPVTPSAHANEQLGRMQAYHSNHPFVGNSFDFEHLMGREPKTFATYVQETLATMAATK</sequence>
<dbReference type="PANTHER" id="PTHR43162:SF1">
    <property type="entry name" value="PRESTALK A DIFFERENTIATION PROTEIN A"/>
    <property type="match status" value="1"/>
</dbReference>
<dbReference type="RefSeq" id="WP_082621235.1">
    <property type="nucleotide sequence ID" value="NZ_AYGX02000093.1"/>
</dbReference>